<name>A0A1H4IAJ7_9NOCA</name>
<evidence type="ECO:0008006" key="4">
    <source>
        <dbReference type="Google" id="ProtNLM"/>
    </source>
</evidence>
<feature type="transmembrane region" description="Helical" evidence="1">
    <location>
        <begin position="149"/>
        <end position="172"/>
    </location>
</feature>
<evidence type="ECO:0000313" key="3">
    <source>
        <dbReference type="Proteomes" id="UP000183561"/>
    </source>
</evidence>
<dbReference type="PANTHER" id="PTHR42305">
    <property type="entry name" value="MEMBRANE PROTEIN RV1733C-RELATED"/>
    <property type="match status" value="1"/>
</dbReference>
<dbReference type="PANTHER" id="PTHR42305:SF1">
    <property type="entry name" value="MEMBRANE PROTEIN RV1733C-RELATED"/>
    <property type="match status" value="1"/>
</dbReference>
<dbReference type="Proteomes" id="UP000183561">
    <property type="component" value="Unassembled WGS sequence"/>
</dbReference>
<proteinExistence type="predicted"/>
<keyword evidence="1" id="KW-0812">Transmembrane</keyword>
<reference evidence="3" key="1">
    <citation type="submission" date="2016-10" db="EMBL/GenBank/DDBJ databases">
        <authorList>
            <person name="Varghese N."/>
            <person name="Submissions S."/>
        </authorList>
    </citation>
    <scope>NUCLEOTIDE SEQUENCE [LARGE SCALE GENOMIC DNA]</scope>
    <source>
        <strain evidence="3">DSM 44498</strain>
    </source>
</reference>
<keyword evidence="1" id="KW-1133">Transmembrane helix</keyword>
<dbReference type="EMBL" id="FNSV01000002">
    <property type="protein sequence ID" value="SEB31089.1"/>
    <property type="molecule type" value="Genomic_DNA"/>
</dbReference>
<protein>
    <recommendedName>
        <fullName evidence="4">Transmembrane protein</fullName>
    </recommendedName>
</protein>
<evidence type="ECO:0000256" key="1">
    <source>
        <dbReference type="SAM" id="Phobius"/>
    </source>
</evidence>
<sequence>MAGELTTPVRIWRLVPWSHNGLMRPSDRLESVIVIVVVAVVVLLLPVAGAFGTATYTRLSDQARVEQATRSEVTAVLVEDAARVYSEDAVRGTGGSDLGQARVHWSVGGTGHTKMIDVDSGAKAGDAVSIWVDTNGNLSAAPMTGGESAVAAVIAAIAVWATSIIAGVLLLLGVHWSASRHRLAQWNREWAGIGKAPGWPVS</sequence>
<dbReference type="AlphaFoldDB" id="A0A1H4IAJ7"/>
<dbReference type="InterPro" id="IPR039708">
    <property type="entry name" value="MT1774/Rv1733c-like"/>
</dbReference>
<dbReference type="OrthoDB" id="4482438at2"/>
<evidence type="ECO:0000313" key="2">
    <source>
        <dbReference type="EMBL" id="SEB31089.1"/>
    </source>
</evidence>
<organism evidence="2 3">
    <name type="scientific">Rhodococcus koreensis</name>
    <dbReference type="NCBI Taxonomy" id="99653"/>
    <lineage>
        <taxon>Bacteria</taxon>
        <taxon>Bacillati</taxon>
        <taxon>Actinomycetota</taxon>
        <taxon>Actinomycetes</taxon>
        <taxon>Mycobacteriales</taxon>
        <taxon>Nocardiaceae</taxon>
        <taxon>Rhodococcus</taxon>
    </lineage>
</organism>
<feature type="transmembrane region" description="Helical" evidence="1">
    <location>
        <begin position="32"/>
        <end position="51"/>
    </location>
</feature>
<gene>
    <name evidence="2" type="ORF">SAMN04490239_0284</name>
</gene>
<keyword evidence="3" id="KW-1185">Reference proteome</keyword>
<accession>A0A1H4IAJ7</accession>
<keyword evidence="1" id="KW-0472">Membrane</keyword>